<evidence type="ECO:0000313" key="2">
    <source>
        <dbReference type="Proteomes" id="UP000662939"/>
    </source>
</evidence>
<name>A0A895XLK5_9ACTN</name>
<sequence length="212" mass="24366">MKFRCRLVVEYRVTGAWTAASMPQQEVRERVLRYASQITESLRLTRAGDLRERINFELGSHRDAAGVPLRYGINCVNVMVDEDEVETVRRIVDIKRDVALQPYLDERVKARMNFYGETLSTSRTAALWWLAENPSNVEQLPHVARVFNDFISLTDNAPQSDGAGDFLAEFFAHIRPNDQEAFGHFIRQLIDRAGSPDADVLLKRWEELVQNL</sequence>
<gene>
    <name evidence="1" type="ORF">JQS30_10860</name>
</gene>
<dbReference type="KEGG" id="nav:JQS30_10860"/>
<dbReference type="Proteomes" id="UP000662939">
    <property type="component" value="Chromosome"/>
</dbReference>
<keyword evidence="2" id="KW-1185">Reference proteome</keyword>
<dbReference type="RefSeq" id="WP_213170297.1">
    <property type="nucleotide sequence ID" value="NZ_CP070496.1"/>
</dbReference>
<evidence type="ECO:0000313" key="1">
    <source>
        <dbReference type="EMBL" id="QSB04299.1"/>
    </source>
</evidence>
<organism evidence="1 2">
    <name type="scientific">Natronoglycomyces albus</name>
    <dbReference type="NCBI Taxonomy" id="2811108"/>
    <lineage>
        <taxon>Bacteria</taxon>
        <taxon>Bacillati</taxon>
        <taxon>Actinomycetota</taxon>
        <taxon>Actinomycetes</taxon>
        <taxon>Glycomycetales</taxon>
        <taxon>Glycomycetaceae</taxon>
        <taxon>Natronoglycomyces</taxon>
    </lineage>
</organism>
<dbReference type="AlphaFoldDB" id="A0A895XLK5"/>
<protein>
    <submittedName>
        <fullName evidence="1">Uncharacterized protein</fullName>
    </submittedName>
</protein>
<dbReference type="EMBL" id="CP070496">
    <property type="protein sequence ID" value="QSB04299.1"/>
    <property type="molecule type" value="Genomic_DNA"/>
</dbReference>
<proteinExistence type="predicted"/>
<reference evidence="1" key="1">
    <citation type="submission" date="2021-02" db="EMBL/GenBank/DDBJ databases">
        <title>Natronoglycomyces albus gen. nov., sp. nov, a haloalkaliphilic actinobacterium from a soda solonchak soil.</title>
        <authorList>
            <person name="Sorokin D.Y."/>
            <person name="Khijniak T.V."/>
            <person name="Zakharycheva A.P."/>
            <person name="Boueva O.V."/>
            <person name="Ariskina E.V."/>
            <person name="Hahnke R.L."/>
            <person name="Bunk B."/>
            <person name="Sproer C."/>
            <person name="Schumann P."/>
            <person name="Evtushenko L.I."/>
            <person name="Kublanov I.V."/>
        </authorList>
    </citation>
    <scope>NUCLEOTIDE SEQUENCE</scope>
    <source>
        <strain evidence="1">DSM 106290</strain>
    </source>
</reference>
<accession>A0A895XLK5</accession>